<dbReference type="EMBL" id="LFYR01000216">
    <property type="protein sequence ID" value="KMZ75021.1"/>
    <property type="molecule type" value="Genomic_DNA"/>
</dbReference>
<keyword evidence="3" id="KW-0732">Signal</keyword>
<evidence type="ECO:0000313" key="5">
    <source>
        <dbReference type="Proteomes" id="UP000036987"/>
    </source>
</evidence>
<dbReference type="PANTHER" id="PTHR34360">
    <property type="entry name" value="OS08G0519400 PROTEIN"/>
    <property type="match status" value="1"/>
</dbReference>
<dbReference type="Proteomes" id="UP000036987">
    <property type="component" value="Unassembled WGS sequence"/>
</dbReference>
<dbReference type="OMA" id="EVIQPYV"/>
<keyword evidence="2" id="KW-0472">Membrane</keyword>
<dbReference type="PANTHER" id="PTHR34360:SF1">
    <property type="entry name" value="OS08G0519400 PROTEIN"/>
    <property type="match status" value="1"/>
</dbReference>
<feature type="signal peptide" evidence="3">
    <location>
        <begin position="1"/>
        <end position="25"/>
    </location>
</feature>
<gene>
    <name evidence="4" type="ORF">ZOSMA_11G00420</name>
</gene>
<feature type="coiled-coil region" evidence="1">
    <location>
        <begin position="75"/>
        <end position="116"/>
    </location>
</feature>
<keyword evidence="1" id="KW-0175">Coiled coil</keyword>
<organism evidence="4 5">
    <name type="scientific">Zostera marina</name>
    <name type="common">Eelgrass</name>
    <dbReference type="NCBI Taxonomy" id="29655"/>
    <lineage>
        <taxon>Eukaryota</taxon>
        <taxon>Viridiplantae</taxon>
        <taxon>Streptophyta</taxon>
        <taxon>Embryophyta</taxon>
        <taxon>Tracheophyta</taxon>
        <taxon>Spermatophyta</taxon>
        <taxon>Magnoliopsida</taxon>
        <taxon>Liliopsida</taxon>
        <taxon>Zosteraceae</taxon>
        <taxon>Zostera</taxon>
    </lineage>
</organism>
<proteinExistence type="predicted"/>
<comment type="caution">
    <text evidence="4">The sequence shown here is derived from an EMBL/GenBank/DDBJ whole genome shotgun (WGS) entry which is preliminary data.</text>
</comment>
<dbReference type="AlphaFoldDB" id="A0A0K9Q139"/>
<name>A0A0K9Q139_ZOSMR</name>
<accession>A0A0K9Q139</accession>
<evidence type="ECO:0000256" key="2">
    <source>
        <dbReference type="SAM" id="Phobius"/>
    </source>
</evidence>
<keyword evidence="2" id="KW-1133">Transmembrane helix</keyword>
<feature type="transmembrane region" description="Helical" evidence="2">
    <location>
        <begin position="308"/>
        <end position="335"/>
    </location>
</feature>
<feature type="chain" id="PRO_5005528449" evidence="3">
    <location>
        <begin position="26"/>
        <end position="350"/>
    </location>
</feature>
<protein>
    <submittedName>
        <fullName evidence="4">Uncharacterized protein</fullName>
    </submittedName>
</protein>
<keyword evidence="2" id="KW-0812">Transmembrane</keyword>
<reference evidence="5" key="1">
    <citation type="journal article" date="2016" name="Nature">
        <title>The genome of the seagrass Zostera marina reveals angiosperm adaptation to the sea.</title>
        <authorList>
            <person name="Olsen J.L."/>
            <person name="Rouze P."/>
            <person name="Verhelst B."/>
            <person name="Lin Y.-C."/>
            <person name="Bayer T."/>
            <person name="Collen J."/>
            <person name="Dattolo E."/>
            <person name="De Paoli E."/>
            <person name="Dittami S."/>
            <person name="Maumus F."/>
            <person name="Michel G."/>
            <person name="Kersting A."/>
            <person name="Lauritano C."/>
            <person name="Lohaus R."/>
            <person name="Toepel M."/>
            <person name="Tonon T."/>
            <person name="Vanneste K."/>
            <person name="Amirebrahimi M."/>
            <person name="Brakel J."/>
            <person name="Bostroem C."/>
            <person name="Chovatia M."/>
            <person name="Grimwood J."/>
            <person name="Jenkins J.W."/>
            <person name="Jueterbock A."/>
            <person name="Mraz A."/>
            <person name="Stam W.T."/>
            <person name="Tice H."/>
            <person name="Bornberg-Bauer E."/>
            <person name="Green P.J."/>
            <person name="Pearson G.A."/>
            <person name="Procaccini G."/>
            <person name="Duarte C.M."/>
            <person name="Schmutz J."/>
            <person name="Reusch T.B.H."/>
            <person name="Van de Peer Y."/>
        </authorList>
    </citation>
    <scope>NUCLEOTIDE SEQUENCE [LARGE SCALE GENOMIC DNA]</scope>
    <source>
        <strain evidence="5">cv. Finnish</strain>
    </source>
</reference>
<keyword evidence="5" id="KW-1185">Reference proteome</keyword>
<sequence length="350" mass="40540">MSRTNRTFEILTLLLFSIFFPSVRAGDDSSVYLETIQGSDSTLLLQLDQFKSRISILESEIAVKNALLESKDGDLAEFQKIVQAKSRAIESLRKQIKSIQEELMKAKLESTSKKQKMYGASLPMLLVSYFDYCLKYTKIEWKSHGKPALEFLRHKVLASELLTKACKHSVAHMDTLKDEWLPAIKGHWRTFSTVINPHIQVACLKTIEFYKLSLTSIKPYAIRLQEQSIPFFQDARKLSKPYIELLFAVTTPHIEGVQIVLKPYKKKVIQTYGKFLKFVTAYHHQVQIVAHEELKNYQLTEPFATKEIVWFLASAFLAFPIYLLFLLVASCFCNSRKTKPHRSRRNKRRH</sequence>
<dbReference type="OrthoDB" id="2017695at2759"/>
<evidence type="ECO:0000256" key="1">
    <source>
        <dbReference type="SAM" id="Coils"/>
    </source>
</evidence>
<dbReference type="STRING" id="29655.A0A0K9Q139"/>
<evidence type="ECO:0000313" key="4">
    <source>
        <dbReference type="EMBL" id="KMZ75021.1"/>
    </source>
</evidence>
<evidence type="ECO:0000256" key="3">
    <source>
        <dbReference type="SAM" id="SignalP"/>
    </source>
</evidence>